<gene>
    <name evidence="2" type="ORF">C5167_042674</name>
</gene>
<organism evidence="2 3">
    <name type="scientific">Papaver somniferum</name>
    <name type="common">Opium poppy</name>
    <dbReference type="NCBI Taxonomy" id="3469"/>
    <lineage>
        <taxon>Eukaryota</taxon>
        <taxon>Viridiplantae</taxon>
        <taxon>Streptophyta</taxon>
        <taxon>Embryophyta</taxon>
        <taxon>Tracheophyta</taxon>
        <taxon>Spermatophyta</taxon>
        <taxon>Magnoliopsida</taxon>
        <taxon>Ranunculales</taxon>
        <taxon>Papaveraceae</taxon>
        <taxon>Papaveroideae</taxon>
        <taxon>Papaver</taxon>
    </lineage>
</organism>
<dbReference type="Gramene" id="RZC80103">
    <property type="protein sequence ID" value="RZC80103"/>
    <property type="gene ID" value="C5167_042674"/>
</dbReference>
<evidence type="ECO:0000256" key="1">
    <source>
        <dbReference type="SAM" id="Coils"/>
    </source>
</evidence>
<reference evidence="2 3" key="1">
    <citation type="journal article" date="2018" name="Science">
        <title>The opium poppy genome and morphinan production.</title>
        <authorList>
            <person name="Guo L."/>
            <person name="Winzer T."/>
            <person name="Yang X."/>
            <person name="Li Y."/>
            <person name="Ning Z."/>
            <person name="He Z."/>
            <person name="Teodor R."/>
            <person name="Lu Y."/>
            <person name="Bowser T.A."/>
            <person name="Graham I.A."/>
            <person name="Ye K."/>
        </authorList>
    </citation>
    <scope>NUCLEOTIDE SEQUENCE [LARGE SCALE GENOMIC DNA]</scope>
    <source>
        <strain evidence="3">cv. HN1</strain>
        <tissue evidence="2">Leaves</tissue>
    </source>
</reference>
<proteinExistence type="predicted"/>
<name>A0A4Y7L3G9_PAPSO</name>
<dbReference type="AlphaFoldDB" id="A0A4Y7L3G9"/>
<sequence length="176" mass="20727">MLSTISSSDALEDRHQEWLSEKLKEDNPEDLLKSANHVIARLDDRMNKMDKNVQNEITKQMENKLSSLGDISVRFQAGDLHVKMDLFEELKRKILSEKELLDLLVKSSNTYYETLDDVEGLTILRLQLEFNRLLRDDEKDLSSKWVETTRGVMKLIQEEEERMQKARSRSLYIPRK</sequence>
<evidence type="ECO:0000313" key="3">
    <source>
        <dbReference type="Proteomes" id="UP000316621"/>
    </source>
</evidence>
<evidence type="ECO:0000313" key="2">
    <source>
        <dbReference type="EMBL" id="RZC80103.1"/>
    </source>
</evidence>
<dbReference type="EMBL" id="CM010724">
    <property type="protein sequence ID" value="RZC80103.1"/>
    <property type="molecule type" value="Genomic_DNA"/>
</dbReference>
<keyword evidence="1" id="KW-0175">Coiled coil</keyword>
<keyword evidence="3" id="KW-1185">Reference proteome</keyword>
<accession>A0A4Y7L3G9</accession>
<dbReference type="Proteomes" id="UP000316621">
    <property type="component" value="Chromosome 10"/>
</dbReference>
<feature type="coiled-coil region" evidence="1">
    <location>
        <begin position="32"/>
        <end position="59"/>
    </location>
</feature>
<protein>
    <submittedName>
        <fullName evidence="2">Uncharacterized protein</fullName>
    </submittedName>
</protein>